<reference evidence="2" key="1">
    <citation type="journal article" date="2013" name="Genome Biol.">
        <title>Reference genomes and transcriptomes of Nicotiana sylvestris and Nicotiana tomentosiformis.</title>
        <authorList>
            <person name="Sierro N."/>
            <person name="Battey J.N."/>
            <person name="Ouadi S."/>
            <person name="Bovet L."/>
            <person name="Goepfert S."/>
            <person name="Bakaher N."/>
            <person name="Peitsch M.C."/>
            <person name="Ivanov N.V."/>
        </authorList>
    </citation>
    <scope>NUCLEOTIDE SEQUENCE [LARGE SCALE GENOMIC DNA]</scope>
</reference>
<dbReference type="Proteomes" id="UP000189701">
    <property type="component" value="Unplaced"/>
</dbReference>
<protein>
    <submittedName>
        <fullName evidence="3">Uncharacterized protein LOC104214296</fullName>
    </submittedName>
</protein>
<organism evidence="2 3">
    <name type="scientific">Nicotiana sylvestris</name>
    <name type="common">Wood tobacco</name>
    <name type="synonym">South American tobacco</name>
    <dbReference type="NCBI Taxonomy" id="4096"/>
    <lineage>
        <taxon>Eukaryota</taxon>
        <taxon>Viridiplantae</taxon>
        <taxon>Streptophyta</taxon>
        <taxon>Embryophyta</taxon>
        <taxon>Tracheophyta</taxon>
        <taxon>Spermatophyta</taxon>
        <taxon>Magnoliopsida</taxon>
        <taxon>eudicotyledons</taxon>
        <taxon>Gunneridae</taxon>
        <taxon>Pentapetalae</taxon>
        <taxon>asterids</taxon>
        <taxon>lamiids</taxon>
        <taxon>Solanales</taxon>
        <taxon>Solanaceae</taxon>
        <taxon>Nicotianoideae</taxon>
        <taxon>Nicotianeae</taxon>
        <taxon>Nicotiana</taxon>
    </lineage>
</organism>
<name>A0A1U7V773_NICSY</name>
<proteinExistence type="predicted"/>
<keyword evidence="2" id="KW-1185">Reference proteome</keyword>
<dbReference type="OrthoDB" id="10550153at2759"/>
<feature type="compositionally biased region" description="Polar residues" evidence="1">
    <location>
        <begin position="31"/>
        <end position="40"/>
    </location>
</feature>
<feature type="region of interest" description="Disordered" evidence="1">
    <location>
        <begin position="31"/>
        <end position="61"/>
    </location>
</feature>
<reference evidence="3" key="2">
    <citation type="submission" date="2025-08" db="UniProtKB">
        <authorList>
            <consortium name="RefSeq"/>
        </authorList>
    </citation>
    <scope>IDENTIFICATION</scope>
    <source>
        <tissue evidence="3">Leaf</tissue>
    </source>
</reference>
<gene>
    <name evidence="3" type="primary">LOC104214296</name>
</gene>
<dbReference type="RefSeq" id="XP_009762248.1">
    <property type="nucleotide sequence ID" value="XM_009763946.1"/>
</dbReference>
<evidence type="ECO:0000256" key="1">
    <source>
        <dbReference type="SAM" id="MobiDB-lite"/>
    </source>
</evidence>
<sequence>MVPKKKARIDQEANATPGVAVDSLIDYAEQTAPSPTSTKGATIPPTNIHIPPLAPASGSSISNGDLRGAVQMLTKLVASQAQRSNVAPTSSSQQWDSTCSMVNRFLQLDSPMFTSTDLKADPQDFIDEMHKTLRVMRTTEMGGVELAAYRLKGVAYSWFEMWEDSHDEGSLPARLSEFVDAFMDNLLHAETKAACAAEFENLK</sequence>
<accession>A0A1U7V773</accession>
<dbReference type="AlphaFoldDB" id="A0A1U7V773"/>
<evidence type="ECO:0000313" key="2">
    <source>
        <dbReference type="Proteomes" id="UP000189701"/>
    </source>
</evidence>
<evidence type="ECO:0000313" key="3">
    <source>
        <dbReference type="RefSeq" id="XP_009762248.1"/>
    </source>
</evidence>